<feature type="transmembrane region" description="Helical" evidence="2">
    <location>
        <begin position="249"/>
        <end position="272"/>
    </location>
</feature>
<organism evidence="3 4">
    <name type="scientific">Terrabacter tumescens</name>
    <dbReference type="NCBI Taxonomy" id="60443"/>
    <lineage>
        <taxon>Bacteria</taxon>
        <taxon>Bacillati</taxon>
        <taxon>Actinomycetota</taxon>
        <taxon>Actinomycetes</taxon>
        <taxon>Micrococcales</taxon>
        <taxon>Intrasporangiaceae</taxon>
        <taxon>Terrabacter</taxon>
    </lineage>
</organism>
<keyword evidence="2" id="KW-1133">Transmembrane helix</keyword>
<evidence type="ECO:0000256" key="1">
    <source>
        <dbReference type="SAM" id="MobiDB-lite"/>
    </source>
</evidence>
<evidence type="ECO:0000256" key="2">
    <source>
        <dbReference type="SAM" id="Phobius"/>
    </source>
</evidence>
<proteinExistence type="predicted"/>
<keyword evidence="4" id="KW-1185">Reference proteome</keyword>
<evidence type="ECO:0008006" key="5">
    <source>
        <dbReference type="Google" id="ProtNLM"/>
    </source>
</evidence>
<dbReference type="PANTHER" id="PTHR32309">
    <property type="entry name" value="TYROSINE-PROTEIN KINASE"/>
    <property type="match status" value="1"/>
</dbReference>
<comment type="caution">
    <text evidence="3">The sequence shown here is derived from an EMBL/GenBank/DDBJ whole genome shotgun (WGS) entry which is preliminary data.</text>
</comment>
<accession>A0ABQ2I024</accession>
<dbReference type="InterPro" id="IPR050445">
    <property type="entry name" value="Bact_polysacc_biosynth/exp"/>
</dbReference>
<keyword evidence="2" id="KW-0812">Transmembrane</keyword>
<gene>
    <name evidence="3" type="ORF">GCM10009721_21140</name>
</gene>
<dbReference type="RefSeq" id="WP_156035168.1">
    <property type="nucleotide sequence ID" value="NZ_BMNZ01000004.1"/>
</dbReference>
<dbReference type="Proteomes" id="UP000623461">
    <property type="component" value="Unassembled WGS sequence"/>
</dbReference>
<feature type="region of interest" description="Disordered" evidence="1">
    <location>
        <begin position="1"/>
        <end position="63"/>
    </location>
</feature>
<reference evidence="4" key="1">
    <citation type="journal article" date="2019" name="Int. J. Syst. Evol. Microbiol.">
        <title>The Global Catalogue of Microorganisms (GCM) 10K type strain sequencing project: providing services to taxonomists for standard genome sequencing and annotation.</title>
        <authorList>
            <consortium name="The Broad Institute Genomics Platform"/>
            <consortium name="The Broad Institute Genome Sequencing Center for Infectious Disease"/>
            <person name="Wu L."/>
            <person name="Ma J."/>
        </authorList>
    </citation>
    <scope>NUCLEOTIDE SEQUENCE [LARGE SCALE GENOMIC DNA]</scope>
    <source>
        <strain evidence="4">JCM 1365</strain>
    </source>
</reference>
<feature type="transmembrane region" description="Helical" evidence="2">
    <location>
        <begin position="80"/>
        <end position="102"/>
    </location>
</feature>
<keyword evidence="2" id="KW-0472">Membrane</keyword>
<evidence type="ECO:0000313" key="4">
    <source>
        <dbReference type="Proteomes" id="UP000623461"/>
    </source>
</evidence>
<sequence>MTSRQPEHLPVGPRRAPLDPSGHQSHLYDGGQGGEFAPDSYLSLPGRGLSPQHGENAPRPSARRDVGMSGRLVVWTLGRFWWLVLVASLTAAAATVAGLGSIGPTYESEAQILVGQLSGSTDSLRASASLGQTYADALGSEAVLRRLRQAGFPAATHEQLLEAIEVTFNDKARILSIRTTWPDAASARQLTSLMVDEVLRLQDQAPATSAVPDPTADVQAQENTRRASGALTLIQPAPLPDRPVDSPKAAVAMLAAVAAGGLVFTLLCFWVARRERHCARARRGLSPDHYLGSVGVARRPRGMHASPASVAPRRLTREYAEIAARIEIRSPATPLGSICIVGTRGGRVTADVALNLATAFATPARRATLVDPADSIHAVRLTRPHVSVVQVASPQDESRLAERLLGMTDTRGDELLVLALPSLVSALAGPWWLSSTDAVILLAEYDDPALEVDLADSMDAITRRGGRLLGVVLVRDERIIRRLLTPPERITSP</sequence>
<dbReference type="PANTHER" id="PTHR32309:SF13">
    <property type="entry name" value="FERRIC ENTEROBACTIN TRANSPORT PROTEIN FEPE"/>
    <property type="match status" value="1"/>
</dbReference>
<name>A0ABQ2I024_9MICO</name>
<protein>
    <recommendedName>
        <fullName evidence="5">Polysaccharide chain length determinant N-terminal domain-containing protein</fullName>
    </recommendedName>
</protein>
<dbReference type="EMBL" id="BMNZ01000004">
    <property type="protein sequence ID" value="GGM94628.1"/>
    <property type="molecule type" value="Genomic_DNA"/>
</dbReference>
<evidence type="ECO:0000313" key="3">
    <source>
        <dbReference type="EMBL" id="GGM94628.1"/>
    </source>
</evidence>